<dbReference type="CDD" id="cd01399">
    <property type="entry name" value="GlcN6P_deaminase"/>
    <property type="match status" value="1"/>
</dbReference>
<dbReference type="InterPro" id="IPR037171">
    <property type="entry name" value="NagB/RpiA_transferase-like"/>
</dbReference>
<sequence>MVRKEAFGCEKVPVTVFQDSDDLSRDVAHHIAALIAHKAEAGENCVLGLATGSSPIRVYKELVSLHKQGRLSFRNVVTFNLDEYCGLQADDLQSYHHFMHVHLFDHISDINPTNIHIPDGTLAKAADISRFCKEYEAAIRAAGSIDLQLLGMGRMGHIGFNESGSERHTRTRAVYLDRVTRVDAASDFFGELHVPRRAITMGIATILEAREIILLAFGENKTSTVAKAVEGPVSPNVPASFLQEHPNAMFYLDEASCAGSPLDP</sequence>
<evidence type="ECO:0000256" key="2">
    <source>
        <dbReference type="ARBA" id="ARBA00012680"/>
    </source>
</evidence>
<evidence type="ECO:0000313" key="5">
    <source>
        <dbReference type="Proteomes" id="UP001314263"/>
    </source>
</evidence>
<dbReference type="InterPro" id="IPR006148">
    <property type="entry name" value="Glc/Gal-6P_isomerase"/>
</dbReference>
<evidence type="ECO:0000259" key="3">
    <source>
        <dbReference type="Pfam" id="PF01182"/>
    </source>
</evidence>
<reference evidence="4 5" key="1">
    <citation type="submission" date="2023-10" db="EMBL/GenBank/DDBJ databases">
        <authorList>
            <person name="Maclean D."/>
            <person name="Macfadyen A."/>
        </authorList>
    </citation>
    <scope>NUCLEOTIDE SEQUENCE [LARGE SCALE GENOMIC DNA]</scope>
</reference>
<evidence type="ECO:0000256" key="1">
    <source>
        <dbReference type="ARBA" id="ARBA00005526"/>
    </source>
</evidence>
<accession>A0AAV1IGN7</accession>
<dbReference type="NCBIfam" id="TIGR00502">
    <property type="entry name" value="nagB"/>
    <property type="match status" value="1"/>
</dbReference>
<dbReference type="GO" id="GO:0006044">
    <property type="term" value="P:N-acetylglucosamine metabolic process"/>
    <property type="evidence" value="ECO:0007669"/>
    <property type="project" value="InterPro"/>
</dbReference>
<dbReference type="Gene3D" id="3.40.50.1360">
    <property type="match status" value="1"/>
</dbReference>
<dbReference type="SUPFAM" id="SSF100950">
    <property type="entry name" value="NagB/RpiA/CoA transferase-like"/>
    <property type="match status" value="1"/>
</dbReference>
<dbReference type="AlphaFoldDB" id="A0AAV1IGN7"/>
<dbReference type="EMBL" id="CAUYUE010000014">
    <property type="protein sequence ID" value="CAK0786249.1"/>
    <property type="molecule type" value="Genomic_DNA"/>
</dbReference>
<comment type="similarity">
    <text evidence="1">Belongs to the glucosamine/galactosamine-6-phosphate isomerase family.</text>
</comment>
<keyword evidence="5" id="KW-1185">Reference proteome</keyword>
<protein>
    <recommendedName>
        <fullName evidence="2">glucosamine-6-phosphate deaminase</fullName>
        <ecNumber evidence="2">3.5.99.6</ecNumber>
    </recommendedName>
</protein>
<gene>
    <name evidence="4" type="ORF">CVIRNUC_009462</name>
</gene>
<feature type="domain" description="Glucosamine/galactosamine-6-phosphate isomerase" evidence="3">
    <location>
        <begin position="19"/>
        <end position="244"/>
    </location>
</feature>
<dbReference type="GO" id="GO:0005975">
    <property type="term" value="P:carbohydrate metabolic process"/>
    <property type="evidence" value="ECO:0007669"/>
    <property type="project" value="InterPro"/>
</dbReference>
<dbReference type="InterPro" id="IPR004547">
    <property type="entry name" value="Glucosamine6P_isomerase"/>
</dbReference>
<dbReference type="EC" id="3.5.99.6" evidence="2"/>
<dbReference type="InterPro" id="IPR052960">
    <property type="entry name" value="GlcN6P_deaminase-like"/>
</dbReference>
<dbReference type="PANTHER" id="PTHR42892:SF1">
    <property type="entry name" value="GLUCOSAMINE-6-PHOSPHATE ISOMERASE"/>
    <property type="match status" value="1"/>
</dbReference>
<evidence type="ECO:0000313" key="4">
    <source>
        <dbReference type="EMBL" id="CAK0786249.1"/>
    </source>
</evidence>
<proteinExistence type="inferred from homology"/>
<name>A0AAV1IGN7_9CHLO</name>
<dbReference type="GO" id="GO:0004342">
    <property type="term" value="F:glucosamine-6-phosphate deaminase activity"/>
    <property type="evidence" value="ECO:0007669"/>
    <property type="project" value="UniProtKB-EC"/>
</dbReference>
<dbReference type="Proteomes" id="UP001314263">
    <property type="component" value="Unassembled WGS sequence"/>
</dbReference>
<comment type="caution">
    <text evidence="4">The sequence shown here is derived from an EMBL/GenBank/DDBJ whole genome shotgun (WGS) entry which is preliminary data.</text>
</comment>
<organism evidence="4 5">
    <name type="scientific">Coccomyxa viridis</name>
    <dbReference type="NCBI Taxonomy" id="1274662"/>
    <lineage>
        <taxon>Eukaryota</taxon>
        <taxon>Viridiplantae</taxon>
        <taxon>Chlorophyta</taxon>
        <taxon>core chlorophytes</taxon>
        <taxon>Trebouxiophyceae</taxon>
        <taxon>Trebouxiophyceae incertae sedis</taxon>
        <taxon>Coccomyxaceae</taxon>
        <taxon>Coccomyxa</taxon>
    </lineage>
</organism>
<dbReference type="Pfam" id="PF01182">
    <property type="entry name" value="Glucosamine_iso"/>
    <property type="match status" value="1"/>
</dbReference>
<dbReference type="PANTHER" id="PTHR42892">
    <property type="entry name" value="GLUCOSAMINE-6-PHOSPHATE DEAMINASE-LIKE PROTEIN BT_0258-RELATED"/>
    <property type="match status" value="1"/>
</dbReference>